<evidence type="ECO:0000313" key="2">
    <source>
        <dbReference type="EMBL" id="SEF63979.1"/>
    </source>
</evidence>
<evidence type="ECO:0000259" key="1">
    <source>
        <dbReference type="Pfam" id="PF13569"/>
    </source>
</evidence>
<dbReference type="Pfam" id="PF13646">
    <property type="entry name" value="HEAT_2"/>
    <property type="match status" value="1"/>
</dbReference>
<keyword evidence="3" id="KW-1185">Reference proteome</keyword>
<accession>A0A1H5TMI3</accession>
<proteinExistence type="predicted"/>
<reference evidence="2 3" key="1">
    <citation type="submission" date="2016-10" db="EMBL/GenBank/DDBJ databases">
        <authorList>
            <person name="de Groot N.N."/>
        </authorList>
    </citation>
    <scope>NUCLEOTIDE SEQUENCE [LARGE SCALE GENOMIC DNA]</scope>
    <source>
        <strain evidence="2 3">DSM 26915</strain>
    </source>
</reference>
<dbReference type="InterPro" id="IPR016024">
    <property type="entry name" value="ARM-type_fold"/>
</dbReference>
<sequence>MKKLLSLFSKNELLGGPIGMDLKRLNGVQKGLGDAAIAYVGRGDEGSVLSTLANVDVAKTLELDRLYSNDAVTINRWNYIARQAHDAEVMARYGEVLSAAMGSARDFLVGTKHVPQPLRVLFANAGQGLIKQTNRWPREMIDAKDCALSPEFAAQICVAAGGSAVDLFDVVFNDDGRWASRDDIRGLTKIFDFSDFAKQNVPALLEAGRRMAAEGKVNAIAAMERWEMFNHPDTRAYLVEACADSSKAVRKMAVNVLMAQPEAEVLPMATDMLTNGKVAVRGAMVDLLAGMRSEAALNVLRDHLPAEKTARIKASIESALAVDLVTQASTGEDGDDNTGYIALDGTRVDIPPLAPLASEPDIWFGDDDKADLIKLIEKENEEIERRNANRSGRGYRPKPISTSLAGKIIKIFNGDPEDLDSKESRRLVSLIQHTLKDSWTTEALSRMAPKRALRCASVLERGFSAAFNQSGWSAAQNFLVNYVNSENADYRHLEAMNVANKTVTYGPWADRKTREIKPGDLLRSELASEWTYYDIADLNSDALWPLLAESFDLFDEAFGMRPPGEPAPRKLLAVQFLNLLPKTPQRYYGPLLELATGTGKTGRALAREMLKGAPGLEERAIALLEDTRQDVRAGAAEWLADLGATGAAKPLKARLKKEKSDLARAAILTALSRLGVELSDYVGPKALLAEAEKVLKKAKFDKLDWLISDHMPALKYKGGQKVPPEVIKAWLFLANKLKQPGGNALFDIYLDQLAPDSARTLSTWVFDAWIDYDTQRPPDEEAHAYAEKHADNNFKYNSRWIEGYTRERAYRDLFNGFKSNYLNSGAATKGILGLAKQIDPAHGAAVVRTYLKQHGSRTSQASALLDVLAAKGDPLSLQIVISAATRLKQKGVQAYAGELVNGVAEARNWSLDELADRTIPTAGLNDDGVLELPIGDDAKPYFARMDDDFKLVAFNPDGKPIKALPAGDDDNTKASKKQLSASKRELKQVMTLQGERLYEALCAERVWPVSDWQRDFRDHPLMGRLTERVIWLGVDGDGNAITAFRPTAEGDYVDAEDNEVDPESFANIRLAHGALLPDGAAEAWKTHLSDYEVKPLFAQFGRPLLAVEGDMPKETQIKDRHGWVTDTFTFRGVASKLGYERGEALDGGYFNEYVKNFRSAGLCAVIEFSGNCLPEENVAAAQMYLSFHKIMGKGRRGRAVPLGEVPGVLLSECWNDYRDMVAKGSYDPEWMKKMPWI</sequence>
<dbReference type="OrthoDB" id="8859114at2"/>
<organism evidence="2 3">
    <name type="scientific">Thalassococcus halodurans</name>
    <dbReference type="NCBI Taxonomy" id="373675"/>
    <lineage>
        <taxon>Bacteria</taxon>
        <taxon>Pseudomonadati</taxon>
        <taxon>Pseudomonadota</taxon>
        <taxon>Alphaproteobacteria</taxon>
        <taxon>Rhodobacterales</taxon>
        <taxon>Roseobacteraceae</taxon>
        <taxon>Thalassococcus</taxon>
    </lineage>
</organism>
<dbReference type="InterPro" id="IPR011989">
    <property type="entry name" value="ARM-like"/>
</dbReference>
<dbReference type="EMBL" id="FNUZ01000001">
    <property type="protein sequence ID" value="SEF63979.1"/>
    <property type="molecule type" value="Genomic_DNA"/>
</dbReference>
<dbReference type="RefSeq" id="WP_103909030.1">
    <property type="nucleotide sequence ID" value="NZ_FNUZ01000001.1"/>
</dbReference>
<dbReference type="SUPFAM" id="SSF48371">
    <property type="entry name" value="ARM repeat"/>
    <property type="match status" value="1"/>
</dbReference>
<protein>
    <recommendedName>
        <fullName evidence="1">DUF4132 domain-containing protein</fullName>
    </recommendedName>
</protein>
<dbReference type="Pfam" id="PF13569">
    <property type="entry name" value="DUF4132"/>
    <property type="match status" value="1"/>
</dbReference>
<evidence type="ECO:0000313" key="3">
    <source>
        <dbReference type="Proteomes" id="UP000236752"/>
    </source>
</evidence>
<name>A0A1H5TMI3_9RHOB</name>
<dbReference type="Proteomes" id="UP000236752">
    <property type="component" value="Unassembled WGS sequence"/>
</dbReference>
<feature type="domain" description="DUF4132" evidence="1">
    <location>
        <begin position="958"/>
        <end position="1139"/>
    </location>
</feature>
<gene>
    <name evidence="2" type="ORF">SAMN04488045_0674</name>
</gene>
<dbReference type="AlphaFoldDB" id="A0A1H5TMI3"/>
<dbReference type="Gene3D" id="1.25.10.10">
    <property type="entry name" value="Leucine-rich Repeat Variant"/>
    <property type="match status" value="2"/>
</dbReference>
<dbReference type="InterPro" id="IPR025406">
    <property type="entry name" value="DUF4132"/>
</dbReference>